<evidence type="ECO:0000313" key="2">
    <source>
        <dbReference type="EMBL" id="CAG5089836.1"/>
    </source>
</evidence>
<protein>
    <submittedName>
        <fullName evidence="2">Oidioi.mRNA.OKI2018_I69.PAR.g12368.t1.cds</fullName>
    </submittedName>
    <submittedName>
        <fullName evidence="3">Oidioi.mRNA.OKI2018_I69.PAR.g13033.t1.cds</fullName>
    </submittedName>
</protein>
<feature type="compositionally biased region" description="Basic and acidic residues" evidence="1">
    <location>
        <begin position="25"/>
        <end position="41"/>
    </location>
</feature>
<name>A0ABN7S3G1_OIKDI</name>
<feature type="region of interest" description="Disordered" evidence="1">
    <location>
        <begin position="25"/>
        <end position="103"/>
    </location>
</feature>
<evidence type="ECO:0000256" key="1">
    <source>
        <dbReference type="SAM" id="MobiDB-lite"/>
    </source>
</evidence>
<reference evidence="3 4" key="1">
    <citation type="submission" date="2021-04" db="EMBL/GenBank/DDBJ databases">
        <authorList>
            <person name="Bliznina A."/>
        </authorList>
    </citation>
    <scope>NUCLEOTIDE SEQUENCE [LARGE SCALE GENOMIC DNA]</scope>
</reference>
<gene>
    <name evidence="2" type="ORF">OKIOD_LOCUS3926</name>
    <name evidence="3" type="ORF">OKIOD_LOCUS4591</name>
</gene>
<dbReference type="EMBL" id="OU015568">
    <property type="protein sequence ID" value="CAG5091406.1"/>
    <property type="molecule type" value="Genomic_DNA"/>
</dbReference>
<keyword evidence="4" id="KW-1185">Reference proteome</keyword>
<dbReference type="Proteomes" id="UP001158576">
    <property type="component" value="Chromosome PAR"/>
</dbReference>
<evidence type="ECO:0000313" key="3">
    <source>
        <dbReference type="EMBL" id="CAG5091406.1"/>
    </source>
</evidence>
<sequence>MERRKTKYAIRDRIKEFLERIRQGKELARESHPGLDLDKDQPLPMEDALEERIKENAYKNADSVACQEDYESGEIQESSDSDEEKEPEEEIPEEPESPKGDGS</sequence>
<dbReference type="EMBL" id="OU015568">
    <property type="protein sequence ID" value="CAG5089836.1"/>
    <property type="molecule type" value="Genomic_DNA"/>
</dbReference>
<organism evidence="3 4">
    <name type="scientific">Oikopleura dioica</name>
    <name type="common">Tunicate</name>
    <dbReference type="NCBI Taxonomy" id="34765"/>
    <lineage>
        <taxon>Eukaryota</taxon>
        <taxon>Metazoa</taxon>
        <taxon>Chordata</taxon>
        <taxon>Tunicata</taxon>
        <taxon>Appendicularia</taxon>
        <taxon>Copelata</taxon>
        <taxon>Oikopleuridae</taxon>
        <taxon>Oikopleura</taxon>
    </lineage>
</organism>
<proteinExistence type="predicted"/>
<evidence type="ECO:0000313" key="4">
    <source>
        <dbReference type="Proteomes" id="UP001158576"/>
    </source>
</evidence>
<accession>A0ABN7S3G1</accession>
<feature type="compositionally biased region" description="Acidic residues" evidence="1">
    <location>
        <begin position="68"/>
        <end position="95"/>
    </location>
</feature>